<evidence type="ECO:0000313" key="3">
    <source>
        <dbReference type="Proteomes" id="UP001156682"/>
    </source>
</evidence>
<reference evidence="3" key="1">
    <citation type="journal article" date="2019" name="Int. J. Syst. Evol. Microbiol.">
        <title>The Global Catalogue of Microorganisms (GCM) 10K type strain sequencing project: providing services to taxonomists for standard genome sequencing and annotation.</title>
        <authorList>
            <consortium name="The Broad Institute Genomics Platform"/>
            <consortium name="The Broad Institute Genome Sequencing Center for Infectious Disease"/>
            <person name="Wu L."/>
            <person name="Ma J."/>
        </authorList>
    </citation>
    <scope>NUCLEOTIDE SEQUENCE [LARGE SCALE GENOMIC DNA]</scope>
    <source>
        <strain evidence="3">NBRC 100033</strain>
    </source>
</reference>
<keyword evidence="1" id="KW-0812">Transmembrane</keyword>
<dbReference type="EMBL" id="BSOR01000069">
    <property type="protein sequence ID" value="GLR65052.1"/>
    <property type="molecule type" value="Genomic_DNA"/>
</dbReference>
<sequence length="83" mass="9483">MLMIILYASVGVLVLGLLSFLPGVKLLVTPVITLLTKLVESFFVVFVGYFIWLIKAVFFSYIDVFKHLISKRKKFLPTDDIKD</sequence>
<organism evidence="2 3">
    <name type="scientific">Marinospirillum insulare</name>
    <dbReference type="NCBI Taxonomy" id="217169"/>
    <lineage>
        <taxon>Bacteria</taxon>
        <taxon>Pseudomonadati</taxon>
        <taxon>Pseudomonadota</taxon>
        <taxon>Gammaproteobacteria</taxon>
        <taxon>Oceanospirillales</taxon>
        <taxon>Oceanospirillaceae</taxon>
        <taxon>Marinospirillum</taxon>
    </lineage>
</organism>
<keyword evidence="3" id="KW-1185">Reference proteome</keyword>
<accession>A0ABQ6A189</accession>
<dbReference type="RefSeq" id="WP_027851714.1">
    <property type="nucleotide sequence ID" value="NZ_BSOR01000069.1"/>
</dbReference>
<gene>
    <name evidence="2" type="ORF">GCM10007878_24910</name>
</gene>
<keyword evidence="1" id="KW-0472">Membrane</keyword>
<feature type="transmembrane region" description="Helical" evidence="1">
    <location>
        <begin position="42"/>
        <end position="64"/>
    </location>
</feature>
<keyword evidence="1" id="KW-1133">Transmembrane helix</keyword>
<comment type="caution">
    <text evidence="2">The sequence shown here is derived from an EMBL/GenBank/DDBJ whole genome shotgun (WGS) entry which is preliminary data.</text>
</comment>
<name>A0ABQ6A189_9GAMM</name>
<evidence type="ECO:0000313" key="2">
    <source>
        <dbReference type="EMBL" id="GLR65052.1"/>
    </source>
</evidence>
<evidence type="ECO:0000256" key="1">
    <source>
        <dbReference type="SAM" id="Phobius"/>
    </source>
</evidence>
<dbReference type="Proteomes" id="UP001156682">
    <property type="component" value="Unassembled WGS sequence"/>
</dbReference>
<proteinExistence type="predicted"/>
<protein>
    <submittedName>
        <fullName evidence="2">Uncharacterized protein</fullName>
    </submittedName>
</protein>